<reference evidence="2" key="1">
    <citation type="journal article" date="2023" name="Nat. Plants">
        <title>Single-cell RNA sequencing provides a high-resolution roadmap for understanding the multicellular compartmentation of specialized metabolism.</title>
        <authorList>
            <person name="Sun S."/>
            <person name="Shen X."/>
            <person name="Li Y."/>
            <person name="Li Y."/>
            <person name="Wang S."/>
            <person name="Li R."/>
            <person name="Zhang H."/>
            <person name="Shen G."/>
            <person name="Guo B."/>
            <person name="Wei J."/>
            <person name="Xu J."/>
            <person name="St-Pierre B."/>
            <person name="Chen S."/>
            <person name="Sun C."/>
        </authorList>
    </citation>
    <scope>NUCLEOTIDE SEQUENCE [LARGE SCALE GENOMIC DNA]</scope>
</reference>
<evidence type="ECO:0000313" key="2">
    <source>
        <dbReference type="Proteomes" id="UP001060085"/>
    </source>
</evidence>
<keyword evidence="2" id="KW-1185">Reference proteome</keyword>
<accession>A0ACC0B2L1</accession>
<gene>
    <name evidence="1" type="ORF">M9H77_16670</name>
</gene>
<name>A0ACC0B2L1_CATRO</name>
<proteinExistence type="predicted"/>
<organism evidence="1 2">
    <name type="scientific">Catharanthus roseus</name>
    <name type="common">Madagascar periwinkle</name>
    <name type="synonym">Vinca rosea</name>
    <dbReference type="NCBI Taxonomy" id="4058"/>
    <lineage>
        <taxon>Eukaryota</taxon>
        <taxon>Viridiplantae</taxon>
        <taxon>Streptophyta</taxon>
        <taxon>Embryophyta</taxon>
        <taxon>Tracheophyta</taxon>
        <taxon>Spermatophyta</taxon>
        <taxon>Magnoliopsida</taxon>
        <taxon>eudicotyledons</taxon>
        <taxon>Gunneridae</taxon>
        <taxon>Pentapetalae</taxon>
        <taxon>asterids</taxon>
        <taxon>lamiids</taxon>
        <taxon>Gentianales</taxon>
        <taxon>Apocynaceae</taxon>
        <taxon>Rauvolfioideae</taxon>
        <taxon>Vinceae</taxon>
        <taxon>Catharanthinae</taxon>
        <taxon>Catharanthus</taxon>
    </lineage>
</organism>
<dbReference type="EMBL" id="CM044704">
    <property type="protein sequence ID" value="KAI5666817.1"/>
    <property type="molecule type" value="Genomic_DNA"/>
</dbReference>
<evidence type="ECO:0000313" key="1">
    <source>
        <dbReference type="EMBL" id="KAI5666817.1"/>
    </source>
</evidence>
<comment type="caution">
    <text evidence="1">The sequence shown here is derived from an EMBL/GenBank/DDBJ whole genome shotgun (WGS) entry which is preliminary data.</text>
</comment>
<sequence>MEGLKIKDGDFEVQEKHPNNRGTNLEQKLAKYGRTLPYCDGRVAPTITGRLLLGESFGANYLPRTVGPTLPSPFLHWKLKLQILNRGTSNQGRDLGKDLDPILQAQEDSYQLVSEHPPLKRKLTCK</sequence>
<protein>
    <submittedName>
        <fullName evidence="1">Uncharacterized protein</fullName>
    </submittedName>
</protein>
<dbReference type="Proteomes" id="UP001060085">
    <property type="component" value="Linkage Group LG04"/>
</dbReference>